<accession>A0AAV5TEN1</accession>
<organism evidence="2 3">
    <name type="scientific">Pristionchus entomophagus</name>
    <dbReference type="NCBI Taxonomy" id="358040"/>
    <lineage>
        <taxon>Eukaryota</taxon>
        <taxon>Metazoa</taxon>
        <taxon>Ecdysozoa</taxon>
        <taxon>Nematoda</taxon>
        <taxon>Chromadorea</taxon>
        <taxon>Rhabditida</taxon>
        <taxon>Rhabditina</taxon>
        <taxon>Diplogasteromorpha</taxon>
        <taxon>Diplogasteroidea</taxon>
        <taxon>Neodiplogasteridae</taxon>
        <taxon>Pristionchus</taxon>
    </lineage>
</organism>
<sequence>EGVEEIASSLVLPSRIETELDSLHDIRMPRLEVHGESSWSLVAGLTDVFRRVVEHPEHRHKSVGGTVRPSDQRAIGSDIVHVDADS</sequence>
<dbReference type="AlphaFoldDB" id="A0AAV5TEN1"/>
<feature type="non-terminal residue" evidence="2">
    <location>
        <position position="1"/>
    </location>
</feature>
<gene>
    <name evidence="2" type="ORF">PENTCL1PPCAC_15177</name>
</gene>
<proteinExistence type="predicted"/>
<reference evidence="2" key="1">
    <citation type="submission" date="2023-10" db="EMBL/GenBank/DDBJ databases">
        <title>Genome assembly of Pristionchus species.</title>
        <authorList>
            <person name="Yoshida K."/>
            <person name="Sommer R.J."/>
        </authorList>
    </citation>
    <scope>NUCLEOTIDE SEQUENCE</scope>
    <source>
        <strain evidence="2">RS0144</strain>
    </source>
</reference>
<comment type="caution">
    <text evidence="2">The sequence shown here is derived from an EMBL/GenBank/DDBJ whole genome shotgun (WGS) entry which is preliminary data.</text>
</comment>
<dbReference type="Proteomes" id="UP001432027">
    <property type="component" value="Unassembled WGS sequence"/>
</dbReference>
<evidence type="ECO:0000313" key="2">
    <source>
        <dbReference type="EMBL" id="GMS93002.1"/>
    </source>
</evidence>
<feature type="non-terminal residue" evidence="2">
    <location>
        <position position="86"/>
    </location>
</feature>
<protein>
    <submittedName>
        <fullName evidence="2">Uncharacterized protein</fullName>
    </submittedName>
</protein>
<evidence type="ECO:0000256" key="1">
    <source>
        <dbReference type="SAM" id="MobiDB-lite"/>
    </source>
</evidence>
<name>A0AAV5TEN1_9BILA</name>
<keyword evidence="3" id="KW-1185">Reference proteome</keyword>
<dbReference type="EMBL" id="BTSX01000004">
    <property type="protein sequence ID" value="GMS93002.1"/>
    <property type="molecule type" value="Genomic_DNA"/>
</dbReference>
<feature type="region of interest" description="Disordered" evidence="1">
    <location>
        <begin position="58"/>
        <end position="86"/>
    </location>
</feature>
<evidence type="ECO:0000313" key="3">
    <source>
        <dbReference type="Proteomes" id="UP001432027"/>
    </source>
</evidence>